<dbReference type="STRING" id="393762.SAMN05660472_00722"/>
<dbReference type="AlphaFoldDB" id="A0A1G8Z3B7"/>
<protein>
    <submittedName>
        <fullName evidence="3">Signal transducer regulating beta-lactamase production, contains metallopeptidase domain</fullName>
    </submittedName>
</protein>
<evidence type="ECO:0000313" key="4">
    <source>
        <dbReference type="Proteomes" id="UP000198718"/>
    </source>
</evidence>
<reference evidence="3 4" key="1">
    <citation type="submission" date="2016-10" db="EMBL/GenBank/DDBJ databases">
        <authorList>
            <person name="de Groot N.N."/>
        </authorList>
    </citation>
    <scope>NUCLEOTIDE SEQUENCE [LARGE SCALE GENOMIC DNA]</scope>
    <source>
        <strain evidence="3 4">DSM 18346</strain>
    </source>
</reference>
<dbReference type="Pfam" id="PF05569">
    <property type="entry name" value="Peptidase_M56"/>
    <property type="match status" value="1"/>
</dbReference>
<feature type="transmembrane region" description="Helical" evidence="1">
    <location>
        <begin position="6"/>
        <end position="28"/>
    </location>
</feature>
<dbReference type="InterPro" id="IPR008756">
    <property type="entry name" value="Peptidase_M56"/>
</dbReference>
<feature type="transmembrane region" description="Helical" evidence="1">
    <location>
        <begin position="117"/>
        <end position="138"/>
    </location>
</feature>
<keyword evidence="1" id="KW-1133">Transmembrane helix</keyword>
<dbReference type="PANTHER" id="PTHR34978">
    <property type="entry name" value="POSSIBLE SENSOR-TRANSDUCER PROTEIN BLAR"/>
    <property type="match status" value="1"/>
</dbReference>
<feature type="transmembrane region" description="Helical" evidence="1">
    <location>
        <begin position="289"/>
        <end position="308"/>
    </location>
</feature>
<evidence type="ECO:0000313" key="3">
    <source>
        <dbReference type="EMBL" id="SDK09493.1"/>
    </source>
</evidence>
<gene>
    <name evidence="3" type="ORF">SAMN05660472_00722</name>
</gene>
<feature type="domain" description="Peptidase M56" evidence="2">
    <location>
        <begin position="7"/>
        <end position="280"/>
    </location>
</feature>
<sequence length="719" mass="81968">MGELFLSVLNMSLTASYVILFVILIRLTLKKAPKVISYALWGVVAFRLIIPFSFESMFSLMPRNTNAIPIPNDIIYQQNPQINSGIEVVDSFISGSLPAPTIGASANPLQIYIEIGAYIWILGIMVLLIYSLVSVLLLKRQLKSTELIEHNIFEAKNLQTPFVLGLIRPKIYLPVGLNVEERSYILLHEQTHIHRKDHIVKMLAFLILSIHWFNPLVWIGFMLMSTDMELSCDERVLKEMKEDIKKPYANSLLSIATGRHILNGSPLAFGEGNIKGRIKNVLHYRKPGFWVVAATVTLVVAVSIGLVANPINTAKLPDVVEFTLEPLDRFAYGTLISENKHMDFNEEKVDEIADYLKKLKVNKSAVSQSRDLDRDTTNQVHFVFRGLYSGDKQNMYFNFSKDFTKVWVNNDVKPSLSYTVKKPGEVKDFFRRQFESVNMLVEIGFYVERNLDIIMSSPKNSSNPQDYINAHKNEYENFMKYGGEEALQYMLTQFEAGNAEGLRGQIMMLLCKELLGGRNNVTDESISPQEWYDALTIRQEIILPHFEYDGQDVIEKLVYDTEVENSSDSKRGGFIVVAPKIFGSYEEEDILKVFVTTYSARYKLYGNTLSEEGGSIIPAAITYRKDNNGRYILEKYEQARDGSEFGPSIRKYCTMPVSKKEIKGLADKILKDYGDYEDIRILMHDNLFKHLKKNGIKDATLTNSQGEVEFSMSDPKYKP</sequence>
<accession>A0A1G8Z3B7</accession>
<organism evidence="3 4">
    <name type="scientific">Natronincola ferrireducens</name>
    <dbReference type="NCBI Taxonomy" id="393762"/>
    <lineage>
        <taxon>Bacteria</taxon>
        <taxon>Bacillati</taxon>
        <taxon>Bacillota</taxon>
        <taxon>Clostridia</taxon>
        <taxon>Peptostreptococcales</taxon>
        <taxon>Natronincolaceae</taxon>
        <taxon>Natronincola</taxon>
    </lineage>
</organism>
<dbReference type="RefSeq" id="WP_244269448.1">
    <property type="nucleotide sequence ID" value="NZ_FNFP01000001.1"/>
</dbReference>
<keyword evidence="1" id="KW-0472">Membrane</keyword>
<feature type="transmembrane region" description="Helical" evidence="1">
    <location>
        <begin position="35"/>
        <end position="54"/>
    </location>
</feature>
<dbReference type="EMBL" id="FNFP01000001">
    <property type="protein sequence ID" value="SDK09493.1"/>
    <property type="molecule type" value="Genomic_DNA"/>
</dbReference>
<keyword evidence="4" id="KW-1185">Reference proteome</keyword>
<proteinExistence type="predicted"/>
<feature type="transmembrane region" description="Helical" evidence="1">
    <location>
        <begin position="202"/>
        <end position="221"/>
    </location>
</feature>
<evidence type="ECO:0000256" key="1">
    <source>
        <dbReference type="SAM" id="Phobius"/>
    </source>
</evidence>
<dbReference type="PANTHER" id="PTHR34978:SF3">
    <property type="entry name" value="SLR0241 PROTEIN"/>
    <property type="match status" value="1"/>
</dbReference>
<dbReference type="CDD" id="cd07341">
    <property type="entry name" value="M56_BlaR1_MecR1_like"/>
    <property type="match status" value="1"/>
</dbReference>
<dbReference type="InterPro" id="IPR052173">
    <property type="entry name" value="Beta-lactam_resp_regulator"/>
</dbReference>
<dbReference type="Proteomes" id="UP000198718">
    <property type="component" value="Unassembled WGS sequence"/>
</dbReference>
<evidence type="ECO:0000259" key="2">
    <source>
        <dbReference type="Pfam" id="PF05569"/>
    </source>
</evidence>
<name>A0A1G8Z3B7_9FIRM</name>
<keyword evidence="1" id="KW-0812">Transmembrane</keyword>